<accession>A0A9P5Z2X6</accession>
<dbReference type="InterPro" id="IPR022033">
    <property type="entry name" value="Rav1p_C"/>
</dbReference>
<reference evidence="2" key="1">
    <citation type="submission" date="2020-11" db="EMBL/GenBank/DDBJ databases">
        <authorList>
            <consortium name="DOE Joint Genome Institute"/>
            <person name="Ahrendt S."/>
            <person name="Riley R."/>
            <person name="Andreopoulos W."/>
            <person name="Labutti K."/>
            <person name="Pangilinan J."/>
            <person name="Ruiz-Duenas F.J."/>
            <person name="Barrasa J.M."/>
            <person name="Sanchez-Garcia M."/>
            <person name="Camarero S."/>
            <person name="Miyauchi S."/>
            <person name="Serrano A."/>
            <person name="Linde D."/>
            <person name="Babiker R."/>
            <person name="Drula E."/>
            <person name="Ayuso-Fernandez I."/>
            <person name="Pacheco R."/>
            <person name="Padilla G."/>
            <person name="Ferreira P."/>
            <person name="Barriuso J."/>
            <person name="Kellner H."/>
            <person name="Castanera R."/>
            <person name="Alfaro M."/>
            <person name="Ramirez L."/>
            <person name="Pisabarro A.G."/>
            <person name="Kuo A."/>
            <person name="Tritt A."/>
            <person name="Lipzen A."/>
            <person name="He G."/>
            <person name="Yan M."/>
            <person name="Ng V."/>
            <person name="Cullen D."/>
            <person name="Martin F."/>
            <person name="Rosso M.-N."/>
            <person name="Henrissat B."/>
            <person name="Hibbett D."/>
            <person name="Martinez A.T."/>
            <person name="Grigoriev I.V."/>
        </authorList>
    </citation>
    <scope>NUCLEOTIDE SEQUENCE</scope>
    <source>
        <strain evidence="2">CIRM-BRFM 674</strain>
    </source>
</reference>
<evidence type="ECO:0000259" key="1">
    <source>
        <dbReference type="Pfam" id="PF12234"/>
    </source>
</evidence>
<name>A0A9P5Z2X6_9AGAR</name>
<protein>
    <recommendedName>
        <fullName evidence="1">RAVE complex protein Rav1 C-terminal domain-containing protein</fullName>
    </recommendedName>
</protein>
<dbReference type="OrthoDB" id="342131at2759"/>
<dbReference type="InterPro" id="IPR052208">
    <property type="entry name" value="DmX-like/RAVE_component"/>
</dbReference>
<dbReference type="Proteomes" id="UP000807469">
    <property type="component" value="Unassembled WGS sequence"/>
</dbReference>
<dbReference type="SUPFAM" id="SSF82171">
    <property type="entry name" value="DPP6 N-terminal domain-like"/>
    <property type="match status" value="1"/>
</dbReference>
<feature type="domain" description="RAVE complex protein Rav1 C-terminal" evidence="1">
    <location>
        <begin position="556"/>
        <end position="1178"/>
    </location>
</feature>
<keyword evidence="3" id="KW-1185">Reference proteome</keyword>
<dbReference type="InterPro" id="IPR015943">
    <property type="entry name" value="WD40/YVTN_repeat-like_dom_sf"/>
</dbReference>
<dbReference type="GO" id="GO:0043291">
    <property type="term" value="C:RAVE complex"/>
    <property type="evidence" value="ECO:0007669"/>
    <property type="project" value="TreeGrafter"/>
</dbReference>
<dbReference type="PANTHER" id="PTHR13950">
    <property type="entry name" value="RABCONNECTIN-RELATED"/>
    <property type="match status" value="1"/>
</dbReference>
<dbReference type="Gene3D" id="2.130.10.10">
    <property type="entry name" value="YVTN repeat-like/Quinoprotein amine dehydrogenase"/>
    <property type="match status" value="2"/>
</dbReference>
<evidence type="ECO:0000313" key="3">
    <source>
        <dbReference type="Proteomes" id="UP000807469"/>
    </source>
</evidence>
<dbReference type="PANTHER" id="PTHR13950:SF9">
    <property type="entry name" value="RABCONNECTIN-3A"/>
    <property type="match status" value="1"/>
</dbReference>
<proteinExistence type="predicted"/>
<evidence type="ECO:0000313" key="2">
    <source>
        <dbReference type="EMBL" id="KAF9479728.1"/>
    </source>
</evidence>
<comment type="caution">
    <text evidence="2">The sequence shown here is derived from an EMBL/GenBank/DDBJ whole genome shotgun (WGS) entry which is preliminary data.</text>
</comment>
<dbReference type="EMBL" id="MU155207">
    <property type="protein sequence ID" value="KAF9479728.1"/>
    <property type="molecule type" value="Genomic_DNA"/>
</dbReference>
<dbReference type="GO" id="GO:0007035">
    <property type="term" value="P:vacuolar acidification"/>
    <property type="evidence" value="ECO:0007669"/>
    <property type="project" value="TreeGrafter"/>
</dbReference>
<organism evidence="2 3">
    <name type="scientific">Pholiota conissans</name>
    <dbReference type="NCBI Taxonomy" id="109636"/>
    <lineage>
        <taxon>Eukaryota</taxon>
        <taxon>Fungi</taxon>
        <taxon>Dikarya</taxon>
        <taxon>Basidiomycota</taxon>
        <taxon>Agaricomycotina</taxon>
        <taxon>Agaricomycetes</taxon>
        <taxon>Agaricomycetidae</taxon>
        <taxon>Agaricales</taxon>
        <taxon>Agaricineae</taxon>
        <taxon>Strophariaceae</taxon>
        <taxon>Pholiota</taxon>
    </lineage>
</organism>
<sequence>MLQLSQTSAGFPAAGVQFLNLHNESLILYPSGDAVIILNAQTLALVRVLAFWEAFPGTAHSKDKISCISVDSGMKLIVAANKFRLAAWSLSDVQKDAWRIHSTLILPEGEEVTILDNKAGLLAVGCERGLSVYTLVLENDLLTWSRKWMTASKDNSIRLFSTTSGRQTQLIPHPRSVLKVAWRRSQASSRSVLDDLTVLYSVTSDATLRIFAPVLDVPDQLQLHASLDICASLPFSVVAQLESSKSSIFWLDRNTLEKVIMHILNDPNQKVDDSRNRRIREIKDEGWDLFLRVLDDGSIVVTAVINVDRRPPTLLQHFTLQQSQPLIFSKPPAYLYVLPNRDPSLLTLVTSPPLMSMDLSPATFFDARSQGLKINSSSLEHTVEEESEILRFIRTPEGKGVGALRVGGGGEVLRVTEHGTKVIRSRSWEQADFIVVLEYGNQFATYSKAQGVITLHSSPPQQLSIPDIESLFTMPSPTGCEYILGVTADFTVVHLQVTDSNRLSILSQHKLPLLYTPKFILPVDPMAWGHVGDWADRDVLLSISEDGEIAFWVLEAKADNGWRCTRKVRTSRTGFRKVRCSSAKKTALIVAGLEGDELTIWDSTESEFASGLEYSGQYTELILDLDWSSTPDMQSILAVGYAHRVDILCQQRMTYFGEDVGWGLCRTIDISGFTPFPISDSIWLAHGSFLIAAGQQMYLYSEPPLSTDTKDKPAESLVEYVARQNGPLDDYHPQMLLQCLLWDKVELVKDIILNLAHALFESTVNVKIARVPVSRFLERDHPVAGLTVISSPDEIVFTRPVITRLIQTLESHQLPSLSPNEQAHLIVLIQTTLEIDEQRRALDSNGLRYLISMRSFYIINERSQVPDIAATNGTFPKKSARRERLRYRDMIWAFHSESQEILLSSSTAACSNGKMMWADARALGIAIWLNSTESLKSQFETIARNEYMAGEFRDPTACSLFYFALGKPKLVHGLWRQAAWHKEQTVMLKFLSNDFTEDRWRTAACKNAFALLSKQRFEYAAAFFLLGGSLKDAVNVCIKQLKDFQLAVALARIVEGNTEGPILRGILTNMVLPIAFESGNRWLGSWAFWLLHRRDLAVRILLTPLQDIAVAFDIKVGEIKESQYDDTGLALMFSQLRSKTLQAAKGTSEISGRSEFNFVLQMAKVFCRMGCHVLALDLVRSWSFERPSTAMHEVRPSIADEATPFATPIPTHPLFPLEPALRRRSSILIDMDISSLPPTRKASPDKSLSLQHPIEPIQEESDLYARQAGLGKLMKSAKRDVQVPEFDMNAFF</sequence>
<dbReference type="Pfam" id="PF12234">
    <property type="entry name" value="Rav1p_C"/>
    <property type="match status" value="1"/>
</dbReference>
<gene>
    <name evidence="2" type="ORF">BDN70DRAFT_906163</name>
</gene>
<dbReference type="InterPro" id="IPR036322">
    <property type="entry name" value="WD40_repeat_dom_sf"/>
</dbReference>
<dbReference type="SUPFAM" id="SSF50978">
    <property type="entry name" value="WD40 repeat-like"/>
    <property type="match status" value="1"/>
</dbReference>